<feature type="transmembrane region" description="Helical" evidence="2">
    <location>
        <begin position="578"/>
        <end position="597"/>
    </location>
</feature>
<feature type="region of interest" description="Disordered" evidence="1">
    <location>
        <begin position="355"/>
        <end position="374"/>
    </location>
</feature>
<accession>A0A1Y1ZEF9</accession>
<organism evidence="3 4">
    <name type="scientific">Clohesyomyces aquaticus</name>
    <dbReference type="NCBI Taxonomy" id="1231657"/>
    <lineage>
        <taxon>Eukaryota</taxon>
        <taxon>Fungi</taxon>
        <taxon>Dikarya</taxon>
        <taxon>Ascomycota</taxon>
        <taxon>Pezizomycotina</taxon>
        <taxon>Dothideomycetes</taxon>
        <taxon>Pleosporomycetidae</taxon>
        <taxon>Pleosporales</taxon>
        <taxon>Lindgomycetaceae</taxon>
        <taxon>Clohesyomyces</taxon>
    </lineage>
</organism>
<gene>
    <name evidence="3" type="ORF">BCR34DRAFT_603423</name>
</gene>
<sequence>MAIGRDKNTSSSNWENVTVFNPADGTFSVQPTRGNIPDEPLFANLLDTAAYCTFGEADRLHDRYDIFVYGAFRGTSNIYILTLPAFQWISVPSSQMPYQPEATCTGTGNGQMIIIWRIMSYQLIDHELGGPFGASQEIFEFFDEQFGNLGIFNLSSFETSRLYDAKAGPYISPEIVRAFYRTSPLTPSWLHPDVKNLLKPKRFPRSIRNPNFLSSFCIGILASSALLLCCRVFFDLIRRLILPNSGGPPEDTNLKNSSITTKGYGGVAVEDMISLTTGHSPTSLTAIFRSASGSLASILCETVISLYYRYGAERPIPPNHTRVRWTCACGEALFDDYLEYREGAARLLEARLNRTQSHPVTPETSSSASGRGSVASISSTVTTPIPIPSNYGFSSPREKVSYRTLFNYQGQHEALGIQLAPKRECWLLSCANEKGLTPGLSHLDVDPSKVFTDMDLAIAMREMYRKQVKKSWLGIFRLRGLSKIEFVQFFVHENRFADIRKVPDMPPIGRDYDYDFEPIELCPPIGSTFLLHLIKHPSDYENERITYSLLPKRKRKLSFGVGWGLHLAVGFLERRIWIAMLVILIIGGMVFGVTWSVKKADLQGAFTFAGFAVTLATFVLGALQSWIDERNSLLLQ</sequence>
<dbReference type="EMBL" id="MCFA01000097">
    <property type="protein sequence ID" value="ORY08663.1"/>
    <property type="molecule type" value="Genomic_DNA"/>
</dbReference>
<feature type="transmembrane region" description="Helical" evidence="2">
    <location>
        <begin position="604"/>
        <end position="627"/>
    </location>
</feature>
<comment type="caution">
    <text evidence="3">The sequence shown here is derived from an EMBL/GenBank/DDBJ whole genome shotgun (WGS) entry which is preliminary data.</text>
</comment>
<feature type="transmembrane region" description="Helical" evidence="2">
    <location>
        <begin position="212"/>
        <end position="234"/>
    </location>
</feature>
<keyword evidence="2" id="KW-0472">Membrane</keyword>
<feature type="compositionally biased region" description="Polar residues" evidence="1">
    <location>
        <begin position="355"/>
        <end position="364"/>
    </location>
</feature>
<evidence type="ECO:0000313" key="4">
    <source>
        <dbReference type="Proteomes" id="UP000193144"/>
    </source>
</evidence>
<protein>
    <submittedName>
        <fullName evidence="3">Uncharacterized protein</fullName>
    </submittedName>
</protein>
<keyword evidence="2" id="KW-0812">Transmembrane</keyword>
<dbReference type="OrthoDB" id="9988102at2759"/>
<reference evidence="3 4" key="1">
    <citation type="submission" date="2016-07" db="EMBL/GenBank/DDBJ databases">
        <title>Pervasive Adenine N6-methylation of Active Genes in Fungi.</title>
        <authorList>
            <consortium name="DOE Joint Genome Institute"/>
            <person name="Mondo S.J."/>
            <person name="Dannebaum R.O."/>
            <person name="Kuo R.C."/>
            <person name="Labutti K."/>
            <person name="Haridas S."/>
            <person name="Kuo A."/>
            <person name="Salamov A."/>
            <person name="Ahrendt S.R."/>
            <person name="Lipzen A."/>
            <person name="Sullivan W."/>
            <person name="Andreopoulos W.B."/>
            <person name="Clum A."/>
            <person name="Lindquist E."/>
            <person name="Daum C."/>
            <person name="Ramamoorthy G.K."/>
            <person name="Gryganskyi A."/>
            <person name="Culley D."/>
            <person name="Magnuson J.K."/>
            <person name="James T.Y."/>
            <person name="O'Malley M.A."/>
            <person name="Stajich J.E."/>
            <person name="Spatafora J.W."/>
            <person name="Visel A."/>
            <person name="Grigoriev I.V."/>
        </authorList>
    </citation>
    <scope>NUCLEOTIDE SEQUENCE [LARGE SCALE GENOMIC DNA]</scope>
    <source>
        <strain evidence="3 4">CBS 115471</strain>
    </source>
</reference>
<keyword evidence="4" id="KW-1185">Reference proteome</keyword>
<proteinExistence type="predicted"/>
<name>A0A1Y1ZEF9_9PLEO</name>
<evidence type="ECO:0000313" key="3">
    <source>
        <dbReference type="EMBL" id="ORY08663.1"/>
    </source>
</evidence>
<evidence type="ECO:0000256" key="2">
    <source>
        <dbReference type="SAM" id="Phobius"/>
    </source>
</evidence>
<dbReference type="AlphaFoldDB" id="A0A1Y1ZEF9"/>
<feature type="compositionally biased region" description="Low complexity" evidence="1">
    <location>
        <begin position="365"/>
        <end position="374"/>
    </location>
</feature>
<dbReference type="Proteomes" id="UP000193144">
    <property type="component" value="Unassembled WGS sequence"/>
</dbReference>
<evidence type="ECO:0000256" key="1">
    <source>
        <dbReference type="SAM" id="MobiDB-lite"/>
    </source>
</evidence>
<keyword evidence="2" id="KW-1133">Transmembrane helix</keyword>